<protein>
    <submittedName>
        <fullName evidence="1">Uncharacterized protein</fullName>
    </submittedName>
</protein>
<accession>A0A9Q0X6I2</accession>
<dbReference type="EMBL" id="JAPFRF010000023">
    <property type="protein sequence ID" value="KAJ7304261.1"/>
    <property type="molecule type" value="Genomic_DNA"/>
</dbReference>
<proteinExistence type="predicted"/>
<gene>
    <name evidence="1" type="ORF">JRQ81_011801</name>
</gene>
<comment type="caution">
    <text evidence="1">The sequence shown here is derived from an EMBL/GenBank/DDBJ whole genome shotgun (WGS) entry which is preliminary data.</text>
</comment>
<reference evidence="1" key="1">
    <citation type="journal article" date="2023" name="DNA Res.">
        <title>Chromosome-level genome assembly of Phrynocephalus forsythii using third-generation DNA sequencing and Hi-C analysis.</title>
        <authorList>
            <person name="Qi Y."/>
            <person name="Zhao W."/>
            <person name="Zhao Y."/>
            <person name="Niu C."/>
            <person name="Cao S."/>
            <person name="Zhang Y."/>
        </authorList>
    </citation>
    <scope>NUCLEOTIDE SEQUENCE</scope>
    <source>
        <tissue evidence="1">Muscle</tissue>
    </source>
</reference>
<dbReference type="Proteomes" id="UP001142489">
    <property type="component" value="Unassembled WGS sequence"/>
</dbReference>
<evidence type="ECO:0000313" key="2">
    <source>
        <dbReference type="Proteomes" id="UP001142489"/>
    </source>
</evidence>
<name>A0A9Q0X6I2_9SAUR</name>
<organism evidence="1 2">
    <name type="scientific">Phrynocephalus forsythii</name>
    <dbReference type="NCBI Taxonomy" id="171643"/>
    <lineage>
        <taxon>Eukaryota</taxon>
        <taxon>Metazoa</taxon>
        <taxon>Chordata</taxon>
        <taxon>Craniata</taxon>
        <taxon>Vertebrata</taxon>
        <taxon>Euteleostomi</taxon>
        <taxon>Lepidosauria</taxon>
        <taxon>Squamata</taxon>
        <taxon>Bifurcata</taxon>
        <taxon>Unidentata</taxon>
        <taxon>Episquamata</taxon>
        <taxon>Toxicofera</taxon>
        <taxon>Iguania</taxon>
        <taxon>Acrodonta</taxon>
        <taxon>Agamidae</taxon>
        <taxon>Agaminae</taxon>
        <taxon>Phrynocephalus</taxon>
    </lineage>
</organism>
<keyword evidence="2" id="KW-1185">Reference proteome</keyword>
<dbReference type="AlphaFoldDB" id="A0A9Q0X6I2"/>
<sequence>MKTEGNIANHLRCELSEEICENGRSDTLFVPKAQCNMLSAPALDDKGFFIHFENGQCPVMKEHELFFQAVKSNGVYGPGLLNEQPQVNKAQARRENSNNMSLCHSHFAHGDPKAILDLQNPKLATGIKKNPYDATNTTRHVYRNLWIKANAKFIV</sequence>
<evidence type="ECO:0000313" key="1">
    <source>
        <dbReference type="EMBL" id="KAJ7304261.1"/>
    </source>
</evidence>